<name>K0F5Q9_NOCB7</name>
<keyword evidence="7" id="KW-1185">Reference proteome</keyword>
<proteinExistence type="predicted"/>
<keyword evidence="1" id="KW-0805">Transcription regulation</keyword>
<sequence length="190" mass="20820">MKTTKQVLIAARHLFYWQGARTTSVCEITAGAGMSPAGMYGLFGSKDELLLAYVDDVCMRYQEWFSDVTSNEIGSPRERIIALFEAISKQIRTHEGRGCPLILLLSEFPDRSSPVYQRAVGCKRWFRDQVGQLTGELSECAPSSASELLADQLVLVIEGMYTGAQVYGPEGPPKQAGAVLDALLAQYSTS</sequence>
<feature type="DNA-binding region" description="H-T-H motif" evidence="4">
    <location>
        <begin position="24"/>
        <end position="43"/>
    </location>
</feature>
<dbReference type="EMBL" id="CP003876">
    <property type="protein sequence ID" value="AFU02781.1"/>
    <property type="molecule type" value="Genomic_DNA"/>
</dbReference>
<feature type="domain" description="HTH tetR-type" evidence="5">
    <location>
        <begin position="1"/>
        <end position="61"/>
    </location>
</feature>
<dbReference type="Proteomes" id="UP000006304">
    <property type="component" value="Chromosome"/>
</dbReference>
<evidence type="ECO:0000256" key="4">
    <source>
        <dbReference type="PROSITE-ProRule" id="PRU00335"/>
    </source>
</evidence>
<dbReference type="PANTHER" id="PTHR47506:SF1">
    <property type="entry name" value="HTH-TYPE TRANSCRIPTIONAL REGULATOR YJDC"/>
    <property type="match status" value="1"/>
</dbReference>
<dbReference type="Gene3D" id="1.10.357.10">
    <property type="entry name" value="Tetracycline Repressor, domain 2"/>
    <property type="match status" value="1"/>
</dbReference>
<dbReference type="GO" id="GO:0003677">
    <property type="term" value="F:DNA binding"/>
    <property type="evidence" value="ECO:0007669"/>
    <property type="project" value="UniProtKB-UniRule"/>
</dbReference>
<dbReference type="eggNOG" id="COG1309">
    <property type="taxonomic scope" value="Bacteria"/>
</dbReference>
<dbReference type="InterPro" id="IPR036271">
    <property type="entry name" value="Tet_transcr_reg_TetR-rel_C_sf"/>
</dbReference>
<keyword evidence="3" id="KW-0804">Transcription</keyword>
<dbReference type="PROSITE" id="PS50977">
    <property type="entry name" value="HTH_TETR_2"/>
    <property type="match status" value="1"/>
</dbReference>
<dbReference type="STRING" id="1133849.O3I_024130"/>
<dbReference type="SUPFAM" id="SSF46689">
    <property type="entry name" value="Homeodomain-like"/>
    <property type="match status" value="1"/>
</dbReference>
<evidence type="ECO:0000256" key="3">
    <source>
        <dbReference type="ARBA" id="ARBA00023163"/>
    </source>
</evidence>
<evidence type="ECO:0000313" key="6">
    <source>
        <dbReference type="EMBL" id="AFU02781.1"/>
    </source>
</evidence>
<dbReference type="HOGENOM" id="CLU_069356_23_2_11"/>
<accession>K0F5Q9</accession>
<keyword evidence="2 4" id="KW-0238">DNA-binding</keyword>
<evidence type="ECO:0000313" key="7">
    <source>
        <dbReference type="Proteomes" id="UP000006304"/>
    </source>
</evidence>
<reference evidence="6 7" key="1">
    <citation type="journal article" date="2012" name="J. Bacteriol.">
        <title>Complete genome sequence of Nocardia brasiliensis HUJEG-1.</title>
        <authorList>
            <person name="Vera-Cabrera L."/>
            <person name="Ortiz-Lopez R."/>
            <person name="Elizondo-Gonzalez R."/>
            <person name="Perez-Maya A.A."/>
            <person name="Ocampo-Candiani J."/>
        </authorList>
    </citation>
    <scope>NUCLEOTIDE SEQUENCE [LARGE SCALE GENOMIC DNA]</scope>
    <source>
        <strain evidence="7">ATCC 700358</strain>
    </source>
</reference>
<dbReference type="InterPro" id="IPR001647">
    <property type="entry name" value="HTH_TetR"/>
</dbReference>
<dbReference type="PANTHER" id="PTHR47506">
    <property type="entry name" value="TRANSCRIPTIONAL REGULATORY PROTEIN"/>
    <property type="match status" value="1"/>
</dbReference>
<evidence type="ECO:0000259" key="5">
    <source>
        <dbReference type="PROSITE" id="PS50977"/>
    </source>
</evidence>
<dbReference type="SUPFAM" id="SSF48498">
    <property type="entry name" value="Tetracyclin repressor-like, C-terminal domain"/>
    <property type="match status" value="1"/>
</dbReference>
<dbReference type="Pfam" id="PF00440">
    <property type="entry name" value="TetR_N"/>
    <property type="match status" value="1"/>
</dbReference>
<protein>
    <submittedName>
        <fullName evidence="6">TetR family transcriptional regulator</fullName>
    </submittedName>
</protein>
<dbReference type="AlphaFoldDB" id="K0F5Q9"/>
<organism evidence="6 7">
    <name type="scientific">Nocardia brasiliensis (strain ATCC 700358 / HUJEG-1)</name>
    <dbReference type="NCBI Taxonomy" id="1133849"/>
    <lineage>
        <taxon>Bacteria</taxon>
        <taxon>Bacillati</taxon>
        <taxon>Actinomycetota</taxon>
        <taxon>Actinomycetes</taxon>
        <taxon>Mycobacteriales</taxon>
        <taxon>Nocardiaceae</taxon>
        <taxon>Nocardia</taxon>
    </lineage>
</organism>
<dbReference type="RefSeq" id="WP_014985636.1">
    <property type="nucleotide sequence ID" value="NC_018681.1"/>
</dbReference>
<evidence type="ECO:0000256" key="2">
    <source>
        <dbReference type="ARBA" id="ARBA00023125"/>
    </source>
</evidence>
<dbReference type="KEGG" id="nbr:O3I_024130"/>
<evidence type="ECO:0000256" key="1">
    <source>
        <dbReference type="ARBA" id="ARBA00023015"/>
    </source>
</evidence>
<dbReference type="InterPro" id="IPR009057">
    <property type="entry name" value="Homeodomain-like_sf"/>
</dbReference>
<gene>
    <name evidence="6" type="ORF">O3I_024130</name>
</gene>